<dbReference type="InParanoid" id="A0A803K3U8"/>
<feature type="chain" id="PRO_5030951739" description="Leukemia inhibitory factor" evidence="6">
    <location>
        <begin position="25"/>
        <end position="219"/>
    </location>
</feature>
<name>A0A803K3U8_XENTR</name>
<dbReference type="GO" id="GO:0006955">
    <property type="term" value="P:immune response"/>
    <property type="evidence" value="ECO:0007669"/>
    <property type="project" value="InterPro"/>
</dbReference>
<dbReference type="GeneTree" id="ENSGT00390000000059"/>
<dbReference type="PANTHER" id="PTHR10633">
    <property type="entry name" value="LEUKEMIA INHIBITORY FACTOR"/>
    <property type="match status" value="1"/>
</dbReference>
<dbReference type="InterPro" id="IPR003624">
    <property type="entry name" value="Leukemia_IF"/>
</dbReference>
<dbReference type="GO" id="GO:0005146">
    <property type="term" value="F:leukemia inhibitory factor receptor binding"/>
    <property type="evidence" value="ECO:0007669"/>
    <property type="project" value="InterPro"/>
</dbReference>
<dbReference type="SMART" id="SM00080">
    <property type="entry name" value="LIF_OSM"/>
    <property type="match status" value="1"/>
</dbReference>
<sequence>MFFSGTGIVQLLILQCWCLLIITAMPLDFKGNICSNSNDCNDNTTYIWHQIHNKITELASGARHLFEKYTEVQGLSDKVDQICDPVIVHFPKFNATNSSEKEKAIELFSIFSYVSTALSNITNLQNKISSKKTPLLNELEKTFSGVKGILSNLSCFLCKKYHVTHVSVHYGPPLPSGKLPQKAHGCKVLKKYKHFIHQAVNATIINQLYESGTQNPSVP</sequence>
<dbReference type="GO" id="GO:0005615">
    <property type="term" value="C:extracellular space"/>
    <property type="evidence" value="ECO:0007669"/>
    <property type="project" value="UniProtKB-KW"/>
</dbReference>
<evidence type="ECO:0000313" key="7">
    <source>
        <dbReference type="Ensembl" id="ENSXETP00000114955"/>
    </source>
</evidence>
<keyword evidence="4" id="KW-0964">Secreted</keyword>
<evidence type="ECO:0000256" key="5">
    <source>
        <dbReference type="ARBA" id="ARBA00024822"/>
    </source>
</evidence>
<accession>A0A803K3U8</accession>
<dbReference type="Ensembl" id="ENSXETT00000115665">
    <property type="protein sequence ID" value="ENSXETP00000114955"/>
    <property type="gene ID" value="ENSXETG00000042601"/>
</dbReference>
<dbReference type="InterPro" id="IPR009079">
    <property type="entry name" value="4_helix_cytokine-like_core"/>
</dbReference>
<dbReference type="Pfam" id="PF01291">
    <property type="entry name" value="LIF_OSM"/>
    <property type="match status" value="1"/>
</dbReference>
<proteinExistence type="predicted"/>
<comment type="function">
    <text evidence="5">LIF has the capacity to induce terminal differentiation in leukemic cells. Its activities include the induction of hematopoietic differentiation in normal and myeloid leukemia cells, the induction of neuronal cell differentiation, and the stimulation of acute-phase protein synthesis in hepatocytes.</text>
</comment>
<keyword evidence="6" id="KW-0732">Signal</keyword>
<dbReference type="AlphaFoldDB" id="A0A803K3U8"/>
<dbReference type="GO" id="GO:0005125">
    <property type="term" value="F:cytokine activity"/>
    <property type="evidence" value="ECO:0007669"/>
    <property type="project" value="UniProtKB-KW"/>
</dbReference>
<comment type="subcellular location">
    <subcellularLocation>
        <location evidence="1">Secreted</location>
    </subcellularLocation>
</comment>
<evidence type="ECO:0000256" key="2">
    <source>
        <dbReference type="ARBA" id="ARBA00016836"/>
    </source>
</evidence>
<dbReference type="Gene3D" id="1.20.1250.10">
    <property type="match status" value="1"/>
</dbReference>
<dbReference type="FunCoup" id="A0A803K3U8">
    <property type="interactions" value="351"/>
</dbReference>
<evidence type="ECO:0000256" key="6">
    <source>
        <dbReference type="SAM" id="SignalP"/>
    </source>
</evidence>
<dbReference type="SUPFAM" id="SSF47266">
    <property type="entry name" value="4-helical cytokines"/>
    <property type="match status" value="1"/>
</dbReference>
<reference evidence="7" key="2">
    <citation type="submission" date="2021-03" db="UniProtKB">
        <authorList>
            <consortium name="Ensembl"/>
        </authorList>
    </citation>
    <scope>IDENTIFICATION</scope>
</reference>
<dbReference type="PRINTS" id="PR01883">
    <property type="entry name" value="LEUKAEMIAIF"/>
</dbReference>
<organism evidence="7">
    <name type="scientific">Xenopus tropicalis</name>
    <name type="common">Western clawed frog</name>
    <name type="synonym">Silurana tropicalis</name>
    <dbReference type="NCBI Taxonomy" id="8364"/>
    <lineage>
        <taxon>Eukaryota</taxon>
        <taxon>Metazoa</taxon>
        <taxon>Chordata</taxon>
        <taxon>Craniata</taxon>
        <taxon>Vertebrata</taxon>
        <taxon>Euteleostomi</taxon>
        <taxon>Amphibia</taxon>
        <taxon>Batrachia</taxon>
        <taxon>Anura</taxon>
        <taxon>Pipoidea</taxon>
        <taxon>Pipidae</taxon>
        <taxon>Xenopodinae</taxon>
        <taxon>Xenopus</taxon>
        <taxon>Silurana</taxon>
    </lineage>
</organism>
<dbReference type="PANTHER" id="PTHR10633:SF0">
    <property type="entry name" value="LEUKEMIA INHIBITORY FACTOR"/>
    <property type="match status" value="1"/>
</dbReference>
<evidence type="ECO:0000256" key="3">
    <source>
        <dbReference type="ARBA" id="ARBA00022514"/>
    </source>
</evidence>
<feature type="signal peptide" evidence="6">
    <location>
        <begin position="1"/>
        <end position="24"/>
    </location>
</feature>
<reference evidence="7" key="1">
    <citation type="journal article" date="2010" name="Science">
        <title>The genome of the Western clawed frog Xenopus tropicalis.</title>
        <authorList>
            <person name="Hellsten U."/>
            <person name="Harland R.M."/>
            <person name="Gilchrist M.J."/>
            <person name="Hendrix D."/>
            <person name="Jurka J."/>
            <person name="Kapitonov V."/>
            <person name="Ovcharenko I."/>
            <person name="Putnam N.H."/>
            <person name="Shu S."/>
            <person name="Taher L."/>
            <person name="Blitz I.L."/>
            <person name="Blumberg B."/>
            <person name="Dichmann D.S."/>
            <person name="Dubchak I."/>
            <person name="Amaya E."/>
            <person name="Detter J.C."/>
            <person name="Fletcher R."/>
            <person name="Gerhard D.S."/>
            <person name="Goodstein D."/>
            <person name="Graves T."/>
            <person name="Grigoriev I.V."/>
            <person name="Grimwood J."/>
            <person name="Kawashima T."/>
            <person name="Lindquist E."/>
            <person name="Lucas S.M."/>
            <person name="Mead P.E."/>
            <person name="Mitros T."/>
            <person name="Ogino H."/>
            <person name="Ohta Y."/>
            <person name="Poliakov A.V."/>
            <person name="Pollet N."/>
            <person name="Robert J."/>
            <person name="Salamov A."/>
            <person name="Sater A.K."/>
            <person name="Schmutz J."/>
            <person name="Terry A."/>
            <person name="Vize P.D."/>
            <person name="Warren W.C."/>
            <person name="Wells D."/>
            <person name="Wills A."/>
            <person name="Wilson R.K."/>
            <person name="Zimmerman L.B."/>
            <person name="Zorn A.M."/>
            <person name="Grainger R."/>
            <person name="Grammer T."/>
            <person name="Khokha M.K."/>
            <person name="Richardson P.M."/>
            <person name="Rokhsar D.S."/>
        </authorList>
    </citation>
    <scope>NUCLEOTIDE SEQUENCE [LARGE SCALE GENOMIC DNA]</scope>
    <source>
        <strain evidence="7">Nigerian</strain>
    </source>
</reference>
<evidence type="ECO:0000256" key="4">
    <source>
        <dbReference type="ARBA" id="ARBA00022525"/>
    </source>
</evidence>
<evidence type="ECO:0000256" key="1">
    <source>
        <dbReference type="ARBA" id="ARBA00004613"/>
    </source>
</evidence>
<keyword evidence="3" id="KW-0202">Cytokine</keyword>
<dbReference type="InterPro" id="IPR001581">
    <property type="entry name" value="Leukemia_IF/oncostatin"/>
</dbReference>
<protein>
    <recommendedName>
        <fullName evidence="2">Leukemia inhibitory factor</fullName>
    </recommendedName>
</protein>